<organism evidence="1 2">
    <name type="scientific">Haloplanus rubicundus</name>
    <dbReference type="NCBI Taxonomy" id="1547898"/>
    <lineage>
        <taxon>Archaea</taxon>
        <taxon>Methanobacteriati</taxon>
        <taxon>Methanobacteriota</taxon>
        <taxon>Stenosarchaea group</taxon>
        <taxon>Halobacteria</taxon>
        <taxon>Halobacteriales</taxon>
        <taxon>Haloferacaceae</taxon>
        <taxon>Haloplanus</taxon>
    </lineage>
</organism>
<dbReference type="KEGG" id="haj:DU500_04000"/>
<evidence type="ECO:0000313" key="2">
    <source>
        <dbReference type="Proteomes" id="UP000253273"/>
    </source>
</evidence>
<dbReference type="Proteomes" id="UP000253273">
    <property type="component" value="Chromosome"/>
</dbReference>
<proteinExistence type="predicted"/>
<name>A0A345E0E2_9EURY</name>
<gene>
    <name evidence="1" type="ORF">DU500_04000</name>
</gene>
<keyword evidence="2" id="KW-1185">Reference proteome</keyword>
<protein>
    <submittedName>
        <fullName evidence="1">Uncharacterized protein</fullName>
    </submittedName>
</protein>
<dbReference type="EMBL" id="CP031150">
    <property type="protein sequence ID" value="AXG05664.1"/>
    <property type="molecule type" value="Genomic_DNA"/>
</dbReference>
<accession>A0A345E0E2</accession>
<reference evidence="1 2" key="1">
    <citation type="submission" date="2018-07" db="EMBL/GenBank/DDBJ databases">
        <title>Genome sequences of Haloplanus sp. CBA1113.</title>
        <authorList>
            <person name="Kim Y.B."/>
            <person name="Roh S.W."/>
        </authorList>
    </citation>
    <scope>NUCLEOTIDE SEQUENCE [LARGE SCALE GENOMIC DNA]</scope>
    <source>
        <strain evidence="1 2">CBA1113</strain>
    </source>
</reference>
<evidence type="ECO:0000313" key="1">
    <source>
        <dbReference type="EMBL" id="AXG05664.1"/>
    </source>
</evidence>
<dbReference type="AlphaFoldDB" id="A0A345E0E2"/>
<sequence length="165" mass="19276">MSDLLLTYLKQEVYPLFYGKIYDKLNEIAGEACYINSHRIPDPEYEDEDEDEIIEMLTPHRNDDVNLAPHYPSPTIYINRQGFDKETLLSLDLFSYACKYAQENEGCVKLFEEQSDREYFQDGDLLINMKSGSDVLNEYEKLNREKAVKVLSSEEAMEFLNGEME</sequence>